<dbReference type="InterPro" id="IPR013328">
    <property type="entry name" value="6PGD_dom2"/>
</dbReference>
<dbReference type="InterPro" id="IPR008927">
    <property type="entry name" value="6-PGluconate_DH-like_C_sf"/>
</dbReference>
<dbReference type="Proteomes" id="UP000076874">
    <property type="component" value="Unassembled WGS sequence"/>
</dbReference>
<dbReference type="OrthoDB" id="73846at2759"/>
<dbReference type="InterPro" id="IPR036291">
    <property type="entry name" value="NAD(P)-bd_dom_sf"/>
</dbReference>
<evidence type="ECO:0000313" key="6">
    <source>
        <dbReference type="EMBL" id="OAA61909.1"/>
    </source>
</evidence>
<evidence type="ECO:0000259" key="4">
    <source>
        <dbReference type="Pfam" id="PF02558"/>
    </source>
</evidence>
<dbReference type="PANTHER" id="PTHR43765:SF2">
    <property type="entry name" value="2-DEHYDROPANTOATE 2-REDUCTASE"/>
    <property type="match status" value="1"/>
</dbReference>
<dbReference type="InterPro" id="IPR013332">
    <property type="entry name" value="KPR_N"/>
</dbReference>
<accession>A0A167UU06</accession>
<dbReference type="InterPro" id="IPR013752">
    <property type="entry name" value="KPA_reductase"/>
</dbReference>
<dbReference type="PANTHER" id="PTHR43765">
    <property type="entry name" value="2-DEHYDROPANTOATE 2-REDUCTASE-RELATED"/>
    <property type="match status" value="1"/>
</dbReference>
<dbReference type="STRING" id="1081102.A0A167UU06"/>
<gene>
    <name evidence="6" type="ORF">SPI_04768</name>
</gene>
<evidence type="ECO:0000259" key="5">
    <source>
        <dbReference type="Pfam" id="PF08546"/>
    </source>
</evidence>
<protein>
    <submittedName>
        <fullName evidence="6">Ketopantoate reductase ApbA/PanE</fullName>
    </submittedName>
</protein>
<dbReference type="GO" id="GO:0005739">
    <property type="term" value="C:mitochondrion"/>
    <property type="evidence" value="ECO:0007669"/>
    <property type="project" value="TreeGrafter"/>
</dbReference>
<feature type="domain" description="Ketopantoate reductase N-terminal" evidence="4">
    <location>
        <begin position="66"/>
        <end position="274"/>
    </location>
</feature>
<evidence type="ECO:0000256" key="3">
    <source>
        <dbReference type="ARBA" id="ARBA00023002"/>
    </source>
</evidence>
<dbReference type="Pfam" id="PF02558">
    <property type="entry name" value="ApbA"/>
    <property type="match status" value="1"/>
</dbReference>
<dbReference type="Pfam" id="PF08546">
    <property type="entry name" value="ApbA_C"/>
    <property type="match status" value="1"/>
</dbReference>
<proteinExistence type="inferred from homology"/>
<dbReference type="GO" id="GO:0008677">
    <property type="term" value="F:2-dehydropantoate 2-reductase activity"/>
    <property type="evidence" value="ECO:0007669"/>
    <property type="project" value="TreeGrafter"/>
</dbReference>
<dbReference type="Gene3D" id="3.40.50.720">
    <property type="entry name" value="NAD(P)-binding Rossmann-like Domain"/>
    <property type="match status" value="1"/>
</dbReference>
<dbReference type="Gene3D" id="1.10.1040.10">
    <property type="entry name" value="N-(1-d-carboxylethyl)-l-norvaline Dehydrogenase, domain 2"/>
    <property type="match status" value="1"/>
</dbReference>
<evidence type="ECO:0000256" key="2">
    <source>
        <dbReference type="ARBA" id="ARBA00022857"/>
    </source>
</evidence>
<dbReference type="GO" id="GO:0050661">
    <property type="term" value="F:NADP binding"/>
    <property type="evidence" value="ECO:0007669"/>
    <property type="project" value="TreeGrafter"/>
</dbReference>
<dbReference type="SUPFAM" id="SSF48179">
    <property type="entry name" value="6-phosphogluconate dehydrogenase C-terminal domain-like"/>
    <property type="match status" value="1"/>
</dbReference>
<dbReference type="InterPro" id="IPR050838">
    <property type="entry name" value="Ketopantoate_reductase"/>
</dbReference>
<keyword evidence="7" id="KW-1185">Reference proteome</keyword>
<organism evidence="6 7">
    <name type="scientific">Niveomyces insectorum RCEF 264</name>
    <dbReference type="NCBI Taxonomy" id="1081102"/>
    <lineage>
        <taxon>Eukaryota</taxon>
        <taxon>Fungi</taxon>
        <taxon>Dikarya</taxon>
        <taxon>Ascomycota</taxon>
        <taxon>Pezizomycotina</taxon>
        <taxon>Sordariomycetes</taxon>
        <taxon>Hypocreomycetidae</taxon>
        <taxon>Hypocreales</taxon>
        <taxon>Cordycipitaceae</taxon>
        <taxon>Niveomyces</taxon>
    </lineage>
</organism>
<keyword evidence="2" id="KW-0521">NADP</keyword>
<comment type="caution">
    <text evidence="6">The sequence shown here is derived from an EMBL/GenBank/DDBJ whole genome shotgun (WGS) entry which is preliminary data.</text>
</comment>
<feature type="domain" description="Ketopantoate reductase C-terminal" evidence="5">
    <location>
        <begin position="309"/>
        <end position="453"/>
    </location>
</feature>
<reference evidence="6 7" key="1">
    <citation type="journal article" date="2016" name="Genome Biol. Evol.">
        <title>Divergent and convergent evolution of fungal pathogenicity.</title>
        <authorList>
            <person name="Shang Y."/>
            <person name="Xiao G."/>
            <person name="Zheng P."/>
            <person name="Cen K."/>
            <person name="Zhan S."/>
            <person name="Wang C."/>
        </authorList>
    </citation>
    <scope>NUCLEOTIDE SEQUENCE [LARGE SCALE GENOMIC DNA]</scope>
    <source>
        <strain evidence="6 7">RCEF 264</strain>
    </source>
</reference>
<sequence length="515" mass="56138">MASGLQPEWLTRLLADNPGPGPKIYRQTVDDLLQSNDCSSRDLGSSVSSRGTCDAKNRAEDARRRIYILGAGNLGRLFAASLAKLPDRPPITLVVHRSSLLEQWHARPGLLLYPQSYLRDGARAEDEKHTRVTGVDVEWWTDTPRPRLSHDRSMGAENTTDVAELGRIENLIVATKAQDALPQVDWLRRYLGPGTTVAFLQNGMNKLWPPYGAVYNAARYDDDPPPEATGTGTGVQARKHPRWLACVVTHGVLSLGPFESVHASPAGVAFGPVDREPPSEVSGSYLDQQLLAAPQLQARRVSRSELWMLQLEKLMVNAVINPLTAILRCRNGDLFVQQEGHGDEAEKHPDIVAQIIDQLIAEASNVMQHLALYDTSSRAILGEAPDAAAADGSAGSGCQAFLDRLSFTQLRAMVYRVGAVVKDNTSSMLQDVRAGKPTEVREFNGWIVDTAAYVESLGTANGKPLDVRAHQTLIDLVEAGAILQKEQLQPYFSFLYGGGAGGGGEELSPSKRRNR</sequence>
<comment type="similarity">
    <text evidence="1">Belongs to the ketopantoate reductase family.</text>
</comment>
<name>A0A167UU06_9HYPO</name>
<dbReference type="AlphaFoldDB" id="A0A167UU06"/>
<dbReference type="EMBL" id="AZHD01000007">
    <property type="protein sequence ID" value="OAA61909.1"/>
    <property type="molecule type" value="Genomic_DNA"/>
</dbReference>
<keyword evidence="3" id="KW-0560">Oxidoreductase</keyword>
<evidence type="ECO:0000256" key="1">
    <source>
        <dbReference type="ARBA" id="ARBA00007870"/>
    </source>
</evidence>
<evidence type="ECO:0000313" key="7">
    <source>
        <dbReference type="Proteomes" id="UP000076874"/>
    </source>
</evidence>
<dbReference type="SUPFAM" id="SSF51735">
    <property type="entry name" value="NAD(P)-binding Rossmann-fold domains"/>
    <property type="match status" value="1"/>
</dbReference>